<dbReference type="Pfam" id="PF20258">
    <property type="entry name" value="tRNA_Me_trans_C"/>
    <property type="match status" value="1"/>
</dbReference>
<evidence type="ECO:0000256" key="3">
    <source>
        <dbReference type="ARBA" id="ARBA00022694"/>
    </source>
</evidence>
<accession>A0A2W5ZB16</accession>
<evidence type="ECO:0000256" key="9">
    <source>
        <dbReference type="HAMAP-Rule" id="MF_00144"/>
    </source>
</evidence>
<keyword evidence="4 9" id="KW-0547">Nucleotide-binding</keyword>
<dbReference type="NCBIfam" id="NF001138">
    <property type="entry name" value="PRK00143.1"/>
    <property type="match status" value="1"/>
</dbReference>
<evidence type="ECO:0000256" key="2">
    <source>
        <dbReference type="ARBA" id="ARBA00022679"/>
    </source>
</evidence>
<feature type="active site" description="Nucleophile" evidence="9">
    <location>
        <position position="128"/>
    </location>
</feature>
<dbReference type="GO" id="GO:0002143">
    <property type="term" value="P:tRNA wobble position uridine thiolation"/>
    <property type="evidence" value="ECO:0007669"/>
    <property type="project" value="TreeGrafter"/>
</dbReference>
<dbReference type="InterPro" id="IPR046885">
    <property type="entry name" value="MnmA-like_C"/>
</dbReference>
<keyword evidence="5 9" id="KW-0067">ATP-binding</keyword>
<dbReference type="AlphaFoldDB" id="A0A2W5ZB16"/>
<feature type="binding site" evidence="9">
    <location>
        <position position="60"/>
    </location>
    <ligand>
        <name>ATP</name>
        <dbReference type="ChEBI" id="CHEBI:30616"/>
    </ligand>
</feature>
<keyword evidence="1 9" id="KW-0820">tRNA-binding</keyword>
<reference evidence="12 15" key="3">
    <citation type="submission" date="2020-10" db="EMBL/GenBank/DDBJ databases">
        <title>Ca. Dormibacterota MAGs.</title>
        <authorList>
            <person name="Montgomery K."/>
        </authorList>
    </citation>
    <scope>NUCLEOTIDE SEQUENCE [LARGE SCALE GENOMIC DNA]</scope>
    <source>
        <strain evidence="12">SC8812_S17_18</strain>
    </source>
</reference>
<feature type="disulfide bond" description="Alternate" evidence="9">
    <location>
        <begin position="128"/>
        <end position="225"/>
    </location>
</feature>
<dbReference type="Proteomes" id="UP000606991">
    <property type="component" value="Unassembled WGS sequence"/>
</dbReference>
<feature type="region of interest" description="Interaction with tRNA" evidence="9">
    <location>
        <begin position="174"/>
        <end position="176"/>
    </location>
</feature>
<dbReference type="GO" id="GO:0000049">
    <property type="term" value="F:tRNA binding"/>
    <property type="evidence" value="ECO:0007669"/>
    <property type="project" value="UniProtKB-KW"/>
</dbReference>
<comment type="caution">
    <text evidence="13">The sequence shown here is derived from an EMBL/GenBank/DDBJ whole genome shotgun (WGS) entry which is preliminary data.</text>
</comment>
<dbReference type="GO" id="GO:0005524">
    <property type="term" value="F:ATP binding"/>
    <property type="evidence" value="ECO:0007669"/>
    <property type="project" value="UniProtKB-KW"/>
</dbReference>
<organism evidence="13 14">
    <name type="scientific">Candidatus Aeolococcus gillhamiae</name>
    <dbReference type="NCBI Taxonomy" id="3127015"/>
    <lineage>
        <taxon>Bacteria</taxon>
        <taxon>Bacillati</taxon>
        <taxon>Candidatus Dormiibacterota</taxon>
        <taxon>Candidatus Dormibacteria</taxon>
        <taxon>Candidatus Aeolococcales</taxon>
        <taxon>Candidatus Aeolococcaceae</taxon>
        <taxon>Candidatus Aeolococcus</taxon>
    </lineage>
</organism>
<feature type="binding site" evidence="9">
    <location>
        <begin position="34"/>
        <end position="41"/>
    </location>
    <ligand>
        <name>ATP</name>
        <dbReference type="ChEBI" id="CHEBI:30616"/>
    </ligand>
</feature>
<evidence type="ECO:0000259" key="10">
    <source>
        <dbReference type="Pfam" id="PF20258"/>
    </source>
</evidence>
<comment type="caution">
    <text evidence="9">Lacks conserved residue(s) required for the propagation of feature annotation.</text>
</comment>
<evidence type="ECO:0000256" key="8">
    <source>
        <dbReference type="ARBA" id="ARBA00051542"/>
    </source>
</evidence>
<dbReference type="Pfam" id="PF03054">
    <property type="entry name" value="tRNA_Me_trans"/>
    <property type="match status" value="1"/>
</dbReference>
<feature type="active site" description="Cysteine persulfide intermediate" evidence="9">
    <location>
        <position position="225"/>
    </location>
</feature>
<dbReference type="PANTHER" id="PTHR11933">
    <property type="entry name" value="TRNA 5-METHYLAMINOMETHYL-2-THIOURIDYLATE -METHYLTRANSFERASE"/>
    <property type="match status" value="1"/>
</dbReference>
<comment type="subcellular location">
    <subcellularLocation>
        <location evidence="9">Cytoplasm</location>
    </subcellularLocation>
</comment>
<gene>
    <name evidence="9 12" type="primary">mnmA</name>
    <name evidence="13" type="ORF">DLM65_03670</name>
    <name evidence="12" type="ORF">JF886_10680</name>
</gene>
<sequence length="385" mass="41061">MTAAAAPAAPGRRAARIPDDPFELLPGDAVVAVAMSGGVDSSVAAARCAERGLRTVGITLAMWPRDGERRRDRGCCSIDAVEDARRVATSIGIPHYSWNLEPEFQRDVVAPFEDEYAAGRTPNPCVRCNQVIKFGVLLDRARAAGATHLATGHYARIGRRGNAASLHRARAAAKDQAYTLHRLEQEQLLSSVFPLGAETSKDEVRRHAADLGLITAAKPDSQELCFVDGSVRAELERRLRGRFRPGAMVDQAGAVVGEHRGVPFYTVGQRSGLGLPPSRPDEAPLFVTAVDAMANTVTVGPRSALDRDTVRLTDIHWIDQRPAHDAPLALQLRAHSAPAQVAVVQLGNDALLLRCDPPVTQVAPGQAGVLFEGDEVIGGGTVALT</sequence>
<evidence type="ECO:0000256" key="5">
    <source>
        <dbReference type="ARBA" id="ARBA00022840"/>
    </source>
</evidence>
<dbReference type="HAMAP" id="MF_00144">
    <property type="entry name" value="tRNA_thiouridyl_MnmA"/>
    <property type="match status" value="1"/>
</dbReference>
<protein>
    <recommendedName>
        <fullName evidence="9">tRNA-specific 2-thiouridylase MnmA</fullName>
        <ecNumber evidence="9">2.8.1.13</ecNumber>
    </recommendedName>
</protein>
<evidence type="ECO:0000313" key="15">
    <source>
        <dbReference type="Proteomes" id="UP000606991"/>
    </source>
</evidence>
<dbReference type="GO" id="GO:0103016">
    <property type="term" value="F:tRNA-uridine 2-sulfurtransferase activity"/>
    <property type="evidence" value="ECO:0007669"/>
    <property type="project" value="UniProtKB-EC"/>
</dbReference>
<evidence type="ECO:0000256" key="1">
    <source>
        <dbReference type="ARBA" id="ARBA00022555"/>
    </source>
</evidence>
<comment type="function">
    <text evidence="9">Catalyzes the 2-thiolation of uridine at the wobble position (U34) of tRNA, leading to the formation of s(2)U34.</text>
</comment>
<dbReference type="EMBL" id="QHBU01000070">
    <property type="protein sequence ID" value="PZR82503.1"/>
    <property type="molecule type" value="Genomic_DNA"/>
</dbReference>
<keyword evidence="3 9" id="KW-0819">tRNA processing</keyword>
<dbReference type="InterPro" id="IPR023382">
    <property type="entry name" value="MnmA-like_central_sf"/>
</dbReference>
<keyword evidence="6 9" id="KW-0694">RNA-binding</keyword>
<dbReference type="Gene3D" id="2.40.30.10">
    <property type="entry name" value="Translation factors"/>
    <property type="match status" value="1"/>
</dbReference>
<name>A0A2W5ZB16_9BACT</name>
<evidence type="ECO:0000313" key="14">
    <source>
        <dbReference type="Proteomes" id="UP000248724"/>
    </source>
</evidence>
<reference evidence="13 14" key="1">
    <citation type="journal article" date="2017" name="Nature">
        <title>Atmospheric trace gases support primary production in Antarctic desert surface soil.</title>
        <authorList>
            <person name="Ji M."/>
            <person name="Greening C."/>
            <person name="Vanwonterghem I."/>
            <person name="Carere C.R."/>
            <person name="Bay S.K."/>
            <person name="Steen J.A."/>
            <person name="Montgomery K."/>
            <person name="Lines T."/>
            <person name="Beardall J."/>
            <person name="van Dorst J."/>
            <person name="Snape I."/>
            <person name="Stott M.B."/>
            <person name="Hugenholtz P."/>
            <person name="Ferrari B.C."/>
        </authorList>
    </citation>
    <scope>NUCLEOTIDE SEQUENCE [LARGE SCALE GENOMIC DNA]</scope>
    <source>
        <strain evidence="13">RRmetagenome_bin12</strain>
    </source>
</reference>
<dbReference type="InterPro" id="IPR014729">
    <property type="entry name" value="Rossmann-like_a/b/a_fold"/>
</dbReference>
<proteinExistence type="inferred from homology"/>
<comment type="similarity">
    <text evidence="9">Belongs to the MnmA/TRMU family.</text>
</comment>
<dbReference type="SUPFAM" id="SSF52402">
    <property type="entry name" value="Adenine nucleotide alpha hydrolases-like"/>
    <property type="match status" value="1"/>
</dbReference>
<dbReference type="NCBIfam" id="TIGR00420">
    <property type="entry name" value="trmU"/>
    <property type="match status" value="1"/>
</dbReference>
<dbReference type="GO" id="GO:0005737">
    <property type="term" value="C:cytoplasm"/>
    <property type="evidence" value="ECO:0007669"/>
    <property type="project" value="UniProtKB-SubCell"/>
</dbReference>
<feature type="site" description="Interaction with tRNA" evidence="9">
    <location>
        <position position="366"/>
    </location>
</feature>
<feature type="binding site" evidence="9">
    <location>
        <position position="152"/>
    </location>
    <ligand>
        <name>ATP</name>
        <dbReference type="ChEBI" id="CHEBI:30616"/>
    </ligand>
</feature>
<evidence type="ECO:0000313" key="12">
    <source>
        <dbReference type="EMBL" id="MBJ7595305.1"/>
    </source>
</evidence>
<dbReference type="Pfam" id="PF20259">
    <property type="entry name" value="tRNA_Me_trans_M"/>
    <property type="match status" value="1"/>
</dbReference>
<evidence type="ECO:0000313" key="13">
    <source>
        <dbReference type="EMBL" id="PZR82503.1"/>
    </source>
</evidence>
<dbReference type="Gene3D" id="3.40.50.620">
    <property type="entry name" value="HUPs"/>
    <property type="match status" value="1"/>
</dbReference>
<evidence type="ECO:0000256" key="6">
    <source>
        <dbReference type="ARBA" id="ARBA00022884"/>
    </source>
</evidence>
<dbReference type="Proteomes" id="UP000248724">
    <property type="component" value="Unassembled WGS sequence"/>
</dbReference>
<dbReference type="InterPro" id="IPR046884">
    <property type="entry name" value="MnmA-like_central"/>
</dbReference>
<dbReference type="RefSeq" id="WP_337312292.1">
    <property type="nucleotide sequence ID" value="NZ_JAEKNS010000111.1"/>
</dbReference>
<feature type="domain" description="tRNA-specific 2-thiouridylase MnmA-like central" evidence="11">
    <location>
        <begin position="243"/>
        <end position="300"/>
    </location>
</feature>
<dbReference type="InterPro" id="IPR004506">
    <property type="entry name" value="MnmA-like"/>
</dbReference>
<feature type="site" description="Interaction with tRNA" evidence="9">
    <location>
        <position position="153"/>
    </location>
</feature>
<dbReference type="Gene3D" id="2.30.30.280">
    <property type="entry name" value="Adenine nucleotide alpha hydrolases-like domains"/>
    <property type="match status" value="1"/>
</dbReference>
<dbReference type="CDD" id="cd01998">
    <property type="entry name" value="MnmA_TRMU-like"/>
    <property type="match status" value="1"/>
</dbReference>
<evidence type="ECO:0000259" key="11">
    <source>
        <dbReference type="Pfam" id="PF20259"/>
    </source>
</evidence>
<accession>A0A934K3V9</accession>
<keyword evidence="2 9" id="KW-0808">Transferase</keyword>
<keyword evidence="7 9" id="KW-1015">Disulfide bond</keyword>
<reference evidence="13" key="2">
    <citation type="submission" date="2018-05" db="EMBL/GenBank/DDBJ databases">
        <authorList>
            <person name="Ferrari B."/>
        </authorList>
    </citation>
    <scope>NUCLEOTIDE SEQUENCE</scope>
    <source>
        <strain evidence="13">RRmetagenome_bin12</strain>
    </source>
</reference>
<feature type="domain" description="tRNA-specific 2-thiouridylase MnmA-like C-terminal" evidence="10">
    <location>
        <begin position="308"/>
        <end position="382"/>
    </location>
</feature>
<dbReference type="EMBL" id="JAEKNS010000111">
    <property type="protein sequence ID" value="MBJ7595305.1"/>
    <property type="molecule type" value="Genomic_DNA"/>
</dbReference>
<comment type="catalytic activity">
    <reaction evidence="8 9">
        <text>S-sulfanyl-L-cysteinyl-[protein] + uridine(34) in tRNA + AH2 + ATP = 2-thiouridine(34) in tRNA + L-cysteinyl-[protein] + A + AMP + diphosphate + H(+)</text>
        <dbReference type="Rhea" id="RHEA:47032"/>
        <dbReference type="Rhea" id="RHEA-COMP:10131"/>
        <dbReference type="Rhea" id="RHEA-COMP:11726"/>
        <dbReference type="Rhea" id="RHEA-COMP:11727"/>
        <dbReference type="Rhea" id="RHEA-COMP:11728"/>
        <dbReference type="ChEBI" id="CHEBI:13193"/>
        <dbReference type="ChEBI" id="CHEBI:15378"/>
        <dbReference type="ChEBI" id="CHEBI:17499"/>
        <dbReference type="ChEBI" id="CHEBI:29950"/>
        <dbReference type="ChEBI" id="CHEBI:30616"/>
        <dbReference type="ChEBI" id="CHEBI:33019"/>
        <dbReference type="ChEBI" id="CHEBI:61963"/>
        <dbReference type="ChEBI" id="CHEBI:65315"/>
        <dbReference type="ChEBI" id="CHEBI:87170"/>
        <dbReference type="ChEBI" id="CHEBI:456215"/>
        <dbReference type="EC" id="2.8.1.13"/>
    </reaction>
</comment>
<keyword evidence="9" id="KW-0963">Cytoplasm</keyword>
<dbReference type="PANTHER" id="PTHR11933:SF5">
    <property type="entry name" value="MITOCHONDRIAL TRNA-SPECIFIC 2-THIOURIDYLASE 1"/>
    <property type="match status" value="1"/>
</dbReference>
<evidence type="ECO:0000256" key="4">
    <source>
        <dbReference type="ARBA" id="ARBA00022741"/>
    </source>
</evidence>
<evidence type="ECO:0000256" key="7">
    <source>
        <dbReference type="ARBA" id="ARBA00023157"/>
    </source>
</evidence>
<dbReference type="EC" id="2.8.1.13" evidence="9"/>